<reference evidence="1" key="1">
    <citation type="journal article" date="2007" name="Microbiology">
        <title>Comparative analysis of the Corynebacterium glutamicum group and complete genome sequence of strain R.</title>
        <authorList>
            <person name="Yukawa H."/>
            <person name="Omumasaba C.A."/>
            <person name="Nonaka H."/>
            <person name="Kos P."/>
            <person name="Okai N."/>
            <person name="Suzuki N."/>
            <person name="Suda M."/>
            <person name="Tsuge Y."/>
            <person name="Watanabe J."/>
            <person name="Ikeda Y."/>
            <person name="Vertes A.A."/>
            <person name="Inui M."/>
        </authorList>
    </citation>
    <scope>NUCLEOTIDE SEQUENCE</scope>
    <source>
        <strain evidence="1">R</strain>
    </source>
</reference>
<accession>A0AB72VAJ2</accession>
<gene>
    <name evidence="1" type="ordered locus">cgR_1292</name>
</gene>
<evidence type="ECO:0000313" key="1">
    <source>
        <dbReference type="EMBL" id="BAF54272.1"/>
    </source>
</evidence>
<dbReference type="EMBL" id="AP009044">
    <property type="protein sequence ID" value="BAF54272.1"/>
    <property type="molecule type" value="Genomic_DNA"/>
</dbReference>
<proteinExistence type="predicted"/>
<dbReference type="Proteomes" id="UP000006698">
    <property type="component" value="Chromosome"/>
</dbReference>
<sequence length="23" mass="2428">MILDLGRINDGGFAPGNIVSRIV</sequence>
<dbReference type="AlphaFoldDB" id="A0AB72VAJ2"/>
<organism evidence="1">
    <name type="scientific">Corynebacterium glutamicum (strain R)</name>
    <dbReference type="NCBI Taxonomy" id="340322"/>
    <lineage>
        <taxon>Bacteria</taxon>
        <taxon>Bacillati</taxon>
        <taxon>Actinomycetota</taxon>
        <taxon>Actinomycetes</taxon>
        <taxon>Mycobacteriales</taxon>
        <taxon>Corynebacteriaceae</taxon>
        <taxon>Corynebacterium</taxon>
    </lineage>
</organism>
<dbReference type="KEGG" id="cgt:cgR_1292"/>
<protein>
    <submittedName>
        <fullName evidence="1">Uncharacterized protein</fullName>
    </submittedName>
</protein>
<name>A0AB72VAJ2_CORGB</name>